<evidence type="ECO:0000313" key="1">
    <source>
        <dbReference type="EMBL" id="NOV51115.1"/>
    </source>
</evidence>
<organism evidence="1">
    <name type="scientific">Xenopsylla cheopis</name>
    <name type="common">Oriental rat flea</name>
    <name type="synonym">Pulex cheopis</name>
    <dbReference type="NCBI Taxonomy" id="163159"/>
    <lineage>
        <taxon>Eukaryota</taxon>
        <taxon>Metazoa</taxon>
        <taxon>Ecdysozoa</taxon>
        <taxon>Arthropoda</taxon>
        <taxon>Hexapoda</taxon>
        <taxon>Insecta</taxon>
        <taxon>Pterygota</taxon>
        <taxon>Neoptera</taxon>
        <taxon>Endopterygota</taxon>
        <taxon>Siphonaptera</taxon>
        <taxon>Pulicidae</taxon>
        <taxon>Xenopsyllinae</taxon>
        <taxon>Xenopsylla</taxon>
    </lineage>
</organism>
<name>A0A6M2DXL3_XENCH</name>
<dbReference type="EMBL" id="GIIL01007389">
    <property type="protein sequence ID" value="NOV51115.1"/>
    <property type="molecule type" value="Transcribed_RNA"/>
</dbReference>
<reference evidence="1" key="1">
    <citation type="submission" date="2020-03" db="EMBL/GenBank/DDBJ databases">
        <title>Transcriptomic Profiling of the Digestive Tract of the Rat Flea, Xenopsylla cheopis, Following Blood Feeding and Infection with Yersinia pestis.</title>
        <authorList>
            <person name="Bland D.M."/>
            <person name="Martens C.A."/>
            <person name="Virtaneva K."/>
            <person name="Kanakabandi K."/>
            <person name="Long D."/>
            <person name="Rosenke R."/>
            <person name="Saturday G.A."/>
            <person name="Hoyt F.H."/>
            <person name="Bruno D.P."/>
            <person name="Ribeiro J.M.C."/>
            <person name="Hinnebusch J."/>
        </authorList>
    </citation>
    <scope>NUCLEOTIDE SEQUENCE</scope>
</reference>
<accession>A0A6M2DXL3</accession>
<protein>
    <submittedName>
        <fullName evidence="1">Putative secreted protein</fullName>
    </submittedName>
</protein>
<proteinExistence type="predicted"/>
<dbReference type="AlphaFoldDB" id="A0A6M2DXL3"/>
<sequence length="79" mass="9682">MQLRMKIKMIPMRIGVLFVWMVENSCAVINVQKFFIKIVIFHLYRLYQMKVKHGNVCYVSILLIREWRIQLMEMFFPIN</sequence>